<dbReference type="AlphaFoldDB" id="C1E3V4"/>
<evidence type="ECO:0000313" key="3">
    <source>
        <dbReference type="Proteomes" id="UP000002009"/>
    </source>
</evidence>
<dbReference type="GeneID" id="8242646"/>
<dbReference type="GO" id="GO:0016020">
    <property type="term" value="C:membrane"/>
    <property type="evidence" value="ECO:0007669"/>
    <property type="project" value="TreeGrafter"/>
</dbReference>
<dbReference type="PANTHER" id="PTHR31414">
    <property type="entry name" value="TRANSMEMBRANE PROTEIN DDB_G0292058"/>
    <property type="match status" value="1"/>
</dbReference>
<sequence>MAVLLVVIMILMLVVYIVATLCGLTFCKCCNGAYKPRRFSKKDLKINKLVCLVFCAVTAAGAFTVFAETPPLLENTKDLTGAMADTISELTKNVTKIADAMDAAASDPLLKIGDVSKTTTSMKDAMKSVDNTVQKAQDQIEEYVDMSGLYVTIAAGVMFGITFIVFALGFIGFWRLLIFFTIILSIMMVVGWIVWGLLSLLTVFVDDLCWAMNDYLRDRYNSDLSQLIPCMDPNVAVKTMNVAREQVATGIAAVNDQLEEYAGSNPYLKYLCYNYAKIPLNDLCKNPTIYHELSYSRFVCEAENKKKLTSKNTWASWDATVNDLIMFPDAFCPYPTNFYSVPLGNFSTGLRPLRCPFKGYNEPAMTTVNEFAMGQCYTMKQLPSDVFDAKAKTAKLAQYVLDVVPMIESLLQCELVSTAFSRMVGPCDGMATALTSLYAGFLLVAMGYFLLWASTLVIISRLQYYRSYCVDADKY</sequence>
<feature type="transmembrane region" description="Helical" evidence="1">
    <location>
        <begin position="178"/>
        <end position="205"/>
    </location>
</feature>
<dbReference type="STRING" id="296587.C1E3V4"/>
<dbReference type="KEGG" id="mis:MICPUN_100039"/>
<keyword evidence="1" id="KW-1133">Transmembrane helix</keyword>
<dbReference type="InterPro" id="IPR040283">
    <property type="entry name" value="DDB_G0292058-like"/>
</dbReference>
<name>C1E3V4_MICCC</name>
<feature type="transmembrane region" description="Helical" evidence="1">
    <location>
        <begin position="48"/>
        <end position="67"/>
    </location>
</feature>
<evidence type="ECO:0000313" key="2">
    <source>
        <dbReference type="EMBL" id="ACO62618.1"/>
    </source>
</evidence>
<protein>
    <submittedName>
        <fullName evidence="2">Uncharacterized protein</fullName>
    </submittedName>
</protein>
<proteinExistence type="predicted"/>
<feature type="transmembrane region" description="Helical" evidence="1">
    <location>
        <begin position="149"/>
        <end position="171"/>
    </location>
</feature>
<dbReference type="FunCoup" id="C1E3V4">
    <property type="interactions" value="36"/>
</dbReference>
<dbReference type="OMA" id="WAMNDYL"/>
<keyword evidence="3" id="KW-1185">Reference proteome</keyword>
<feature type="transmembrane region" description="Helical" evidence="1">
    <location>
        <begin position="437"/>
        <end position="459"/>
    </location>
</feature>
<accession>C1E3V4</accession>
<dbReference type="OrthoDB" id="1922814at2759"/>
<dbReference type="EMBL" id="CP001325">
    <property type="protein sequence ID" value="ACO62618.1"/>
    <property type="molecule type" value="Genomic_DNA"/>
</dbReference>
<keyword evidence="1" id="KW-0472">Membrane</keyword>
<dbReference type="InParanoid" id="C1E3V4"/>
<dbReference type="RefSeq" id="XP_002501360.1">
    <property type="nucleotide sequence ID" value="XM_002501314.1"/>
</dbReference>
<evidence type="ECO:0000256" key="1">
    <source>
        <dbReference type="SAM" id="Phobius"/>
    </source>
</evidence>
<gene>
    <name evidence="2" type="ORF">MICPUN_100039</name>
</gene>
<dbReference type="Proteomes" id="UP000002009">
    <property type="component" value="Chromosome 4"/>
</dbReference>
<feature type="transmembrane region" description="Helical" evidence="1">
    <location>
        <begin position="6"/>
        <end position="27"/>
    </location>
</feature>
<keyword evidence="1" id="KW-0812">Transmembrane</keyword>
<organism evidence="2 3">
    <name type="scientific">Micromonas commoda (strain RCC299 / NOUM17 / CCMP2709)</name>
    <name type="common">Picoplanktonic green alga</name>
    <dbReference type="NCBI Taxonomy" id="296587"/>
    <lineage>
        <taxon>Eukaryota</taxon>
        <taxon>Viridiplantae</taxon>
        <taxon>Chlorophyta</taxon>
        <taxon>Mamiellophyceae</taxon>
        <taxon>Mamiellales</taxon>
        <taxon>Mamiellaceae</taxon>
        <taxon>Micromonas</taxon>
    </lineage>
</organism>
<reference evidence="2 3" key="1">
    <citation type="journal article" date="2009" name="Science">
        <title>Green evolution and dynamic adaptations revealed by genomes of the marine picoeukaryotes Micromonas.</title>
        <authorList>
            <person name="Worden A.Z."/>
            <person name="Lee J.H."/>
            <person name="Mock T."/>
            <person name="Rouze P."/>
            <person name="Simmons M.P."/>
            <person name="Aerts A.L."/>
            <person name="Allen A.E."/>
            <person name="Cuvelier M.L."/>
            <person name="Derelle E."/>
            <person name="Everett M.V."/>
            <person name="Foulon E."/>
            <person name="Grimwood J."/>
            <person name="Gundlach H."/>
            <person name="Henrissat B."/>
            <person name="Napoli C."/>
            <person name="McDonald S.M."/>
            <person name="Parker M.S."/>
            <person name="Rombauts S."/>
            <person name="Salamov A."/>
            <person name="Von Dassow P."/>
            <person name="Badger J.H."/>
            <person name="Coutinho P.M."/>
            <person name="Demir E."/>
            <person name="Dubchak I."/>
            <person name="Gentemann C."/>
            <person name="Eikrem W."/>
            <person name="Gready J.E."/>
            <person name="John U."/>
            <person name="Lanier W."/>
            <person name="Lindquist E.A."/>
            <person name="Lucas S."/>
            <person name="Mayer K.F."/>
            <person name="Moreau H."/>
            <person name="Not F."/>
            <person name="Otillar R."/>
            <person name="Panaud O."/>
            <person name="Pangilinan J."/>
            <person name="Paulsen I."/>
            <person name="Piegu B."/>
            <person name="Poliakov A."/>
            <person name="Robbens S."/>
            <person name="Schmutz J."/>
            <person name="Toulza E."/>
            <person name="Wyss T."/>
            <person name="Zelensky A."/>
            <person name="Zhou K."/>
            <person name="Armbrust E.V."/>
            <person name="Bhattacharya D."/>
            <person name="Goodenough U.W."/>
            <person name="Van de Peer Y."/>
            <person name="Grigoriev I.V."/>
        </authorList>
    </citation>
    <scope>NUCLEOTIDE SEQUENCE [LARGE SCALE GENOMIC DNA]</scope>
    <source>
        <strain evidence="3">RCC299 / NOUM17</strain>
    </source>
</reference>
<dbReference type="PANTHER" id="PTHR31414:SF18">
    <property type="entry name" value="TRANSMEMBRANE PROTEIN-RELATED"/>
    <property type="match status" value="1"/>
</dbReference>